<dbReference type="RefSeq" id="WP_154803617.1">
    <property type="nucleotide sequence ID" value="NZ_CP133952.1"/>
</dbReference>
<gene>
    <name evidence="2" type="ORF">NCTC6180_00212</name>
</gene>
<evidence type="ECO:0000256" key="1">
    <source>
        <dbReference type="SAM" id="SignalP"/>
    </source>
</evidence>
<proteinExistence type="predicted"/>
<evidence type="ECO:0000313" key="2">
    <source>
        <dbReference type="EMBL" id="VEF05170.1"/>
    </source>
</evidence>
<keyword evidence="1" id="KW-0732">Signal</keyword>
<protein>
    <recommendedName>
        <fullName evidence="4">Bacteriocin</fullName>
    </recommendedName>
</protein>
<name>A0A7Z8ZV43_STRSZ</name>
<organism evidence="2 3">
    <name type="scientific">Streptococcus equi subsp. zooepidemicus</name>
    <dbReference type="NCBI Taxonomy" id="40041"/>
    <lineage>
        <taxon>Bacteria</taxon>
        <taxon>Bacillati</taxon>
        <taxon>Bacillota</taxon>
        <taxon>Bacilli</taxon>
        <taxon>Lactobacillales</taxon>
        <taxon>Streptococcaceae</taxon>
        <taxon>Streptococcus</taxon>
    </lineage>
</organism>
<feature type="chain" id="PRO_5031066998" description="Bacteriocin" evidence="1">
    <location>
        <begin position="28"/>
        <end position="108"/>
    </location>
</feature>
<feature type="signal peptide" evidence="1">
    <location>
        <begin position="1"/>
        <end position="27"/>
    </location>
</feature>
<dbReference type="AlphaFoldDB" id="A0A7Z8ZV43"/>
<sequence length="108" mass="12441">MKRSVKWFMSLGLVGAFVVAGISNVNAETRHPHPKYKDTWEFGITSDNWAYSNYFLEAPIRLGSSASVTDFWGNVKSRDSQNYGWARAGAKKQWSWVQAKSFYGWYNF</sequence>
<dbReference type="EMBL" id="LR134317">
    <property type="protein sequence ID" value="VEF05170.1"/>
    <property type="molecule type" value="Genomic_DNA"/>
</dbReference>
<reference evidence="2 3" key="1">
    <citation type="submission" date="2018-12" db="EMBL/GenBank/DDBJ databases">
        <authorList>
            <consortium name="Pathogen Informatics"/>
        </authorList>
    </citation>
    <scope>NUCLEOTIDE SEQUENCE [LARGE SCALE GENOMIC DNA]</scope>
    <source>
        <strain evidence="2 3">NCTC6180</strain>
    </source>
</reference>
<evidence type="ECO:0000313" key="3">
    <source>
        <dbReference type="Proteomes" id="UP000269903"/>
    </source>
</evidence>
<evidence type="ECO:0008006" key="4">
    <source>
        <dbReference type="Google" id="ProtNLM"/>
    </source>
</evidence>
<dbReference type="Proteomes" id="UP000269903">
    <property type="component" value="Chromosome"/>
</dbReference>
<accession>A0A7Z8ZV43</accession>